<evidence type="ECO:0000256" key="1">
    <source>
        <dbReference type="ARBA" id="ARBA00004571"/>
    </source>
</evidence>
<dbReference type="Gene3D" id="2.40.170.20">
    <property type="entry name" value="TonB-dependent receptor, beta-barrel domain"/>
    <property type="match status" value="1"/>
</dbReference>
<sequence length="1068" mass="116284">MYNFSQKAFGLLIFVFTLFAFNANAQVTTASLAGKVKDAKGEEIPGASVILVHTPTGTRYGVSTQIDGNFVLANMNPGGPYTLSVSFVGFKPFKAENLNLTLGSNPSVNIVISEETTTLTEVVVKADKGGTRTGSVTSLNEAAMKTVPTISRSLTDMTKLTPQGSSSNSFAGTNFRYNNVTVDGSINNDAIGFSPSLGGQSGTSGMPGSSTRTNPISLDAIQDVQVYVAPYDVKIGNFTGGSINAVTRTGTNQVKGSAYAYGRNSLITGPNNAGDGSKIPSDYSDIQTGFRLGLPIIKNKLFWFTNEEITRRNEPLFYGAGDQGTIIDAATANSISSFLKTNYGFDPGAFGAYSINSSSNKFFNRFDWNISDKHQLSIRNSYVASEATNLERDASNFRFGSMDFKQVNRTNSTVAELKSHFGSSSNSFVLGYSDIRDSREPSSANPAFPQVEIAANGGTIFLGNEREATIFNMKQKTFEITDNFTWFKGNHTFLIGTHNELYNINYGFVNSWNGRVAYKSVADFLAGNVNRVRGSYSFSNNDRDYILNNPYATFNVGLYSIYAQDEIQVTDKLKLSPGIRFDVASTDKPTLSPQTAATKVDPNAGTTYTAGTPLNQVSNSIFGQVLVSPRLGFNYDVNGDRSTIIRGGTGIFTGRIPFAWLGYAFYNDGVGFGSFDVNNVAGKNVGDVLKDGAKTFAFNNGQKSLTQVDAMANNFKMPQVLRSSLAVDHTVDGYKFTLEGIYTKTINDLKFQQVNLKDSVKYYSYDVLKQMPIYLSGGATGQKLNTNFANAYELSNTSEGHRYSLTAQVSKTFTNGFTFMTAYTFGESFDLTNGIRNSMESNWQLNQSLTPNDPKIAYSNFDIRHRIIGSFGYTKVYKNGSATTLSGVFSAQSGAPFTWGFVNSTIANTPQAAGLAYVFKDETEAAKYMVADAKLGTAADQAKAFMAYINADEYLSTRKGDFTERNGGRTPWNATLDLKLNHLIKMSNGHDLQFSLDIMNATNLINSNWGRIYFSPNTFNSTASLGLSRVNSGTAADPTYKFAVPSSPYTVDQMGSRWQMQVGARYTF</sequence>
<dbReference type="InterPro" id="IPR008969">
    <property type="entry name" value="CarboxyPept-like_regulatory"/>
</dbReference>
<feature type="domain" description="TonB-dependent transporter Oar-like beta-barrel" evidence="8">
    <location>
        <begin position="246"/>
        <end position="315"/>
    </location>
</feature>
<dbReference type="Proteomes" id="UP001598112">
    <property type="component" value="Unassembled WGS sequence"/>
</dbReference>
<dbReference type="InterPro" id="IPR039426">
    <property type="entry name" value="TonB-dep_rcpt-like"/>
</dbReference>
<evidence type="ECO:0000256" key="5">
    <source>
        <dbReference type="ARBA" id="ARBA00023136"/>
    </source>
</evidence>
<evidence type="ECO:0000256" key="7">
    <source>
        <dbReference type="SAM" id="SignalP"/>
    </source>
</evidence>
<evidence type="ECO:0000256" key="2">
    <source>
        <dbReference type="ARBA" id="ARBA00022448"/>
    </source>
</evidence>
<evidence type="ECO:0000259" key="8">
    <source>
        <dbReference type="Pfam" id="PF25183"/>
    </source>
</evidence>
<evidence type="ECO:0000256" key="3">
    <source>
        <dbReference type="ARBA" id="ARBA00022452"/>
    </source>
</evidence>
<gene>
    <name evidence="9" type="ORF">SKC35_06065</name>
</gene>
<proteinExistence type="predicted"/>
<name>A0ABW6D4X1_9BACT</name>
<dbReference type="EMBL" id="JBBKXY010000002">
    <property type="protein sequence ID" value="MFD3293245.1"/>
    <property type="molecule type" value="Genomic_DNA"/>
</dbReference>
<comment type="caution">
    <text evidence="9">The sequence shown here is derived from an EMBL/GenBank/DDBJ whole genome shotgun (WGS) entry which is preliminary data.</text>
</comment>
<reference evidence="9 10" key="1">
    <citation type="submission" date="2024-03" db="EMBL/GenBank/DDBJ databases">
        <title>Aquirufa genome sequencing.</title>
        <authorList>
            <person name="Pitt A."/>
            <person name="Hahn M.W."/>
        </authorList>
    </citation>
    <scope>NUCLEOTIDE SEQUENCE [LARGE SCALE GENOMIC DNA]</scope>
    <source>
        <strain evidence="9 10">KTFRIE-69F</strain>
    </source>
</reference>
<keyword evidence="2" id="KW-0813">Transport</keyword>
<dbReference type="Pfam" id="PF25183">
    <property type="entry name" value="OMP_b-brl_4"/>
    <property type="match status" value="2"/>
</dbReference>
<keyword evidence="3" id="KW-1134">Transmembrane beta strand</keyword>
<dbReference type="InterPro" id="IPR057601">
    <property type="entry name" value="Oar-like_b-barrel"/>
</dbReference>
<dbReference type="Gene3D" id="2.60.40.1120">
    <property type="entry name" value="Carboxypeptidase-like, regulatory domain"/>
    <property type="match status" value="1"/>
</dbReference>
<evidence type="ECO:0000313" key="10">
    <source>
        <dbReference type="Proteomes" id="UP001598112"/>
    </source>
</evidence>
<evidence type="ECO:0000313" key="9">
    <source>
        <dbReference type="EMBL" id="MFD3293245.1"/>
    </source>
</evidence>
<organism evidence="9 10">
    <name type="scientific">Aquirufa originis</name>
    <dbReference type="NCBI Taxonomy" id="3096514"/>
    <lineage>
        <taxon>Bacteria</taxon>
        <taxon>Pseudomonadati</taxon>
        <taxon>Bacteroidota</taxon>
        <taxon>Cytophagia</taxon>
        <taxon>Cytophagales</taxon>
        <taxon>Flectobacillaceae</taxon>
        <taxon>Aquirufa</taxon>
    </lineage>
</organism>
<feature type="signal peptide" evidence="7">
    <location>
        <begin position="1"/>
        <end position="25"/>
    </location>
</feature>
<keyword evidence="4" id="KW-0812">Transmembrane</keyword>
<dbReference type="Pfam" id="PF13620">
    <property type="entry name" value="CarboxypepD_reg"/>
    <property type="match status" value="1"/>
</dbReference>
<dbReference type="SUPFAM" id="SSF49464">
    <property type="entry name" value="Carboxypeptidase regulatory domain-like"/>
    <property type="match status" value="1"/>
</dbReference>
<dbReference type="PANTHER" id="PTHR30069">
    <property type="entry name" value="TONB-DEPENDENT OUTER MEMBRANE RECEPTOR"/>
    <property type="match status" value="1"/>
</dbReference>
<keyword evidence="5" id="KW-0472">Membrane</keyword>
<dbReference type="SUPFAM" id="SSF56935">
    <property type="entry name" value="Porins"/>
    <property type="match status" value="1"/>
</dbReference>
<feature type="domain" description="TonB-dependent transporter Oar-like beta-barrel" evidence="8">
    <location>
        <begin position="340"/>
        <end position="1027"/>
    </location>
</feature>
<keyword evidence="6" id="KW-0998">Cell outer membrane</keyword>
<accession>A0ABW6D4X1</accession>
<keyword evidence="10" id="KW-1185">Reference proteome</keyword>
<evidence type="ECO:0000256" key="4">
    <source>
        <dbReference type="ARBA" id="ARBA00022692"/>
    </source>
</evidence>
<dbReference type="InterPro" id="IPR036942">
    <property type="entry name" value="Beta-barrel_TonB_sf"/>
</dbReference>
<evidence type="ECO:0000256" key="6">
    <source>
        <dbReference type="ARBA" id="ARBA00023237"/>
    </source>
</evidence>
<dbReference type="RefSeq" id="WP_377978509.1">
    <property type="nucleotide sequence ID" value="NZ_JBBKXY010000002.1"/>
</dbReference>
<protein>
    <submittedName>
        <fullName evidence="9">Carboxypeptidase regulatory-like domain-containing protein</fullName>
    </submittedName>
</protein>
<dbReference type="PANTHER" id="PTHR30069:SF46">
    <property type="entry name" value="OAR PROTEIN"/>
    <property type="match status" value="1"/>
</dbReference>
<keyword evidence="7" id="KW-0732">Signal</keyword>
<comment type="subcellular location">
    <subcellularLocation>
        <location evidence="1">Cell outer membrane</location>
        <topology evidence="1">Multi-pass membrane protein</topology>
    </subcellularLocation>
</comment>
<feature type="chain" id="PRO_5045340653" evidence="7">
    <location>
        <begin position="26"/>
        <end position="1068"/>
    </location>
</feature>